<evidence type="ECO:0000256" key="2">
    <source>
        <dbReference type="ARBA" id="ARBA00007317"/>
    </source>
</evidence>
<dbReference type="PROSITE" id="PS51826">
    <property type="entry name" value="PSBD"/>
    <property type="match status" value="1"/>
</dbReference>
<dbReference type="GO" id="GO:0031405">
    <property type="term" value="F:lipoic acid binding"/>
    <property type="evidence" value="ECO:0007669"/>
    <property type="project" value="TreeGrafter"/>
</dbReference>
<dbReference type="EMBL" id="LSUQ01000009">
    <property type="protein sequence ID" value="OAG94568.1"/>
    <property type="molecule type" value="Genomic_DNA"/>
</dbReference>
<dbReference type="Pfam" id="PF00198">
    <property type="entry name" value="2-oxoacid_dh"/>
    <property type="match status" value="1"/>
</dbReference>
<dbReference type="InterPro" id="IPR003016">
    <property type="entry name" value="2-oxoA_DH_lipoyl-BS"/>
</dbReference>
<keyword evidence="4 6" id="KW-0450">Lipoyl</keyword>
<dbReference type="PANTHER" id="PTHR43178">
    <property type="entry name" value="DIHYDROLIPOAMIDE ACETYLTRANSFERASE COMPONENT OF PYRUVATE DEHYDROGENASE COMPLEX"/>
    <property type="match status" value="1"/>
</dbReference>
<evidence type="ECO:0000313" key="11">
    <source>
        <dbReference type="EMBL" id="OPG15722.1"/>
    </source>
</evidence>
<evidence type="ECO:0000256" key="5">
    <source>
        <dbReference type="ARBA" id="ARBA00023315"/>
    </source>
</evidence>
<comment type="similarity">
    <text evidence="2 6">Belongs to the 2-oxoacid dehydrogenase family.</text>
</comment>
<dbReference type="Pfam" id="PF00364">
    <property type="entry name" value="Biotin_lipoyl"/>
    <property type="match status" value="1"/>
</dbReference>
<comment type="cofactor">
    <cofactor evidence="1 6">
        <name>(R)-lipoate</name>
        <dbReference type="ChEBI" id="CHEBI:83088"/>
    </cofactor>
</comment>
<dbReference type="RefSeq" id="WP_067562575.1">
    <property type="nucleotide sequence ID" value="NZ_LSUQ01000009.1"/>
</dbReference>
<reference evidence="11 13" key="2">
    <citation type="submission" date="2017-02" db="EMBL/GenBank/DDBJ databases">
        <title>Draft genome of Acidibacillus ferrooxidans Huett2.</title>
        <authorList>
            <person name="Schopf S."/>
        </authorList>
    </citation>
    <scope>NUCLEOTIDE SEQUENCE [LARGE SCALE GENOMIC DNA]</scope>
    <source>
        <strain evidence="11 13">Huett2</strain>
    </source>
</reference>
<evidence type="ECO:0000256" key="3">
    <source>
        <dbReference type="ARBA" id="ARBA00022679"/>
    </source>
</evidence>
<dbReference type="InterPro" id="IPR001078">
    <property type="entry name" value="2-oxoacid_DH_actylTfrase"/>
</dbReference>
<accession>A0A1V4ES77</accession>
<dbReference type="EMBL" id="MWPS01000027">
    <property type="protein sequence ID" value="OPG15722.1"/>
    <property type="molecule type" value="Genomic_DNA"/>
</dbReference>
<dbReference type="Proteomes" id="UP000190229">
    <property type="component" value="Unassembled WGS sequence"/>
</dbReference>
<dbReference type="PROSITE" id="PS00189">
    <property type="entry name" value="LIPOYL"/>
    <property type="match status" value="1"/>
</dbReference>
<dbReference type="InterPro" id="IPR000089">
    <property type="entry name" value="Biotin_lipoyl"/>
</dbReference>
<dbReference type="Pfam" id="PF02817">
    <property type="entry name" value="E3_binding"/>
    <property type="match status" value="1"/>
</dbReference>
<name>A0A1V4ES77_9BACL</name>
<evidence type="ECO:0000313" key="12">
    <source>
        <dbReference type="Proteomes" id="UP000077421"/>
    </source>
</evidence>
<evidence type="ECO:0000313" key="13">
    <source>
        <dbReference type="Proteomes" id="UP000190229"/>
    </source>
</evidence>
<dbReference type="InterPro" id="IPR004167">
    <property type="entry name" value="PSBD"/>
</dbReference>
<organism evidence="11 13">
    <name type="scientific">Ferroacidibacillus organovorans</name>
    <dbReference type="NCBI Taxonomy" id="1765683"/>
    <lineage>
        <taxon>Bacteria</taxon>
        <taxon>Bacillati</taxon>
        <taxon>Bacillota</taxon>
        <taxon>Bacilli</taxon>
        <taxon>Bacillales</taxon>
        <taxon>Alicyclobacillaceae</taxon>
        <taxon>Ferroacidibacillus</taxon>
    </lineage>
</organism>
<dbReference type="EC" id="2.3.1.-" evidence="6"/>
<dbReference type="Gene3D" id="4.10.320.10">
    <property type="entry name" value="E3-binding domain"/>
    <property type="match status" value="1"/>
</dbReference>
<dbReference type="SUPFAM" id="SSF52777">
    <property type="entry name" value="CoA-dependent acyltransferases"/>
    <property type="match status" value="1"/>
</dbReference>
<dbReference type="GO" id="GO:0005737">
    <property type="term" value="C:cytoplasm"/>
    <property type="evidence" value="ECO:0007669"/>
    <property type="project" value="TreeGrafter"/>
</dbReference>
<dbReference type="AlphaFoldDB" id="A0A1V4ES77"/>
<dbReference type="CDD" id="cd06849">
    <property type="entry name" value="lipoyl_domain"/>
    <property type="match status" value="1"/>
</dbReference>
<dbReference type="FunFam" id="3.30.559.10:FF:000007">
    <property type="entry name" value="Dihydrolipoamide acetyltransferase component of pyruvate dehydrogenase complex"/>
    <property type="match status" value="1"/>
</dbReference>
<dbReference type="InterPro" id="IPR036625">
    <property type="entry name" value="E3-bd_dom_sf"/>
</dbReference>
<dbReference type="SUPFAM" id="SSF51230">
    <property type="entry name" value="Single hybrid motif"/>
    <property type="match status" value="1"/>
</dbReference>
<proteinExistence type="inferred from homology"/>
<comment type="caution">
    <text evidence="11">The sequence shown here is derived from an EMBL/GenBank/DDBJ whole genome shotgun (WGS) entry which is preliminary data.</text>
</comment>
<dbReference type="InterPro" id="IPR023213">
    <property type="entry name" value="CAT-like_dom_sf"/>
</dbReference>
<evidence type="ECO:0000256" key="6">
    <source>
        <dbReference type="RuleBase" id="RU003423"/>
    </source>
</evidence>
<feature type="compositionally biased region" description="Basic and acidic residues" evidence="7">
    <location>
        <begin position="177"/>
        <end position="188"/>
    </location>
</feature>
<evidence type="ECO:0000256" key="1">
    <source>
        <dbReference type="ARBA" id="ARBA00001938"/>
    </source>
</evidence>
<feature type="domain" description="Peripheral subunit-binding (PSBD)" evidence="9">
    <location>
        <begin position="115"/>
        <end position="152"/>
    </location>
</feature>
<gene>
    <name evidence="10" type="ORF">AYW79_05085</name>
    <name evidence="11" type="ORF">B2M26_10615</name>
</gene>
<dbReference type="PROSITE" id="PS50968">
    <property type="entry name" value="BIOTINYL_LIPOYL"/>
    <property type="match status" value="1"/>
</dbReference>
<dbReference type="PANTHER" id="PTHR43178:SF5">
    <property type="entry name" value="LIPOAMIDE ACYLTRANSFERASE COMPONENT OF BRANCHED-CHAIN ALPHA-KETO ACID DEHYDROGENASE COMPLEX, MITOCHONDRIAL"/>
    <property type="match status" value="1"/>
</dbReference>
<sequence length="439" mass="47399">MPKLGESVTEGTIGRWLKQIGDPVELYEPIAEVITDKVNAEIPSEVAGTLTEIYVKENDTVPVGTLIALIREAGESSDRKDPPVTKSSEATAVSAVPDAAANVHSLDQDAEQRGRYSPAVLRLAQEKNVALDTLRGTGLGGRITRKDVLLAVEKGVQGSNAELAIRPSEHVAGAARNDSKSDANEMKPHASAQSTPAQPLRASSFLGTRDVSMPITPIRRTIATRMKQSKHEIPHAWMMVEADVTGMHQLRARHKAAFREREGIELTYFPFFLRAVAEALKAYPLVNSEWTDDAILVRGDIHLSIAVATSDALVVPVIHNADQLTVAGLAHAVSDLAARARSNRLTLDDVKGGTFTVNNTGAFGSIQSQPIINAPQAAILSVESIVQRPVIRDGDSIAIRSMVNLCMSLDHRVLDGFIAGQFMKSVKQRVEAYTVNSDF</sequence>
<evidence type="ECO:0000256" key="7">
    <source>
        <dbReference type="SAM" id="MobiDB-lite"/>
    </source>
</evidence>
<evidence type="ECO:0000259" key="8">
    <source>
        <dbReference type="PROSITE" id="PS50968"/>
    </source>
</evidence>
<dbReference type="InterPro" id="IPR011053">
    <property type="entry name" value="Single_hybrid_motif"/>
</dbReference>
<dbReference type="GO" id="GO:0016407">
    <property type="term" value="F:acetyltransferase activity"/>
    <property type="evidence" value="ECO:0007669"/>
    <property type="project" value="TreeGrafter"/>
</dbReference>
<dbReference type="SUPFAM" id="SSF47005">
    <property type="entry name" value="Peripheral subunit-binding domain of 2-oxo acid dehydrogenase complex"/>
    <property type="match status" value="1"/>
</dbReference>
<evidence type="ECO:0000259" key="9">
    <source>
        <dbReference type="PROSITE" id="PS51826"/>
    </source>
</evidence>
<reference evidence="10 12" key="1">
    <citation type="submission" date="2016-02" db="EMBL/GenBank/DDBJ databases">
        <title>Draft genome sequence of Acidibacillus ferrooxidans SLC66.</title>
        <authorList>
            <person name="Oliveira G."/>
            <person name="Nancucheo I."/>
            <person name="Dall'Agnol H."/>
            <person name="Johnson B."/>
            <person name="Oliveira R."/>
            <person name="Nunes G.L."/>
            <person name="Tzotzos G."/>
            <person name="Orellana S.C."/>
            <person name="Salim A.C."/>
            <person name="Araujo F.M."/>
        </authorList>
    </citation>
    <scope>NUCLEOTIDE SEQUENCE [LARGE SCALE GENOMIC DNA]</scope>
    <source>
        <strain evidence="10 12">SLC66</strain>
    </source>
</reference>
<evidence type="ECO:0000256" key="4">
    <source>
        <dbReference type="ARBA" id="ARBA00022823"/>
    </source>
</evidence>
<dbReference type="Gene3D" id="2.40.50.100">
    <property type="match status" value="1"/>
</dbReference>
<dbReference type="InterPro" id="IPR050743">
    <property type="entry name" value="2-oxoacid_DH_E2_comp"/>
</dbReference>
<dbReference type="Proteomes" id="UP000077421">
    <property type="component" value="Unassembled WGS sequence"/>
</dbReference>
<dbReference type="Gene3D" id="3.30.559.10">
    <property type="entry name" value="Chloramphenicol acetyltransferase-like domain"/>
    <property type="match status" value="1"/>
</dbReference>
<protein>
    <recommendedName>
        <fullName evidence="6">Dihydrolipoamide acetyltransferase component of pyruvate dehydrogenase complex</fullName>
        <ecNumber evidence="6">2.3.1.-</ecNumber>
    </recommendedName>
</protein>
<feature type="domain" description="Lipoyl-binding" evidence="8">
    <location>
        <begin position="1"/>
        <end position="71"/>
    </location>
</feature>
<keyword evidence="13" id="KW-1185">Reference proteome</keyword>
<feature type="region of interest" description="Disordered" evidence="7">
    <location>
        <begin position="169"/>
        <end position="200"/>
    </location>
</feature>
<keyword evidence="3 6" id="KW-0808">Transferase</keyword>
<keyword evidence="5 6" id="KW-0012">Acyltransferase</keyword>
<evidence type="ECO:0000313" key="10">
    <source>
        <dbReference type="EMBL" id="OAG94568.1"/>
    </source>
</evidence>